<dbReference type="WBParaSite" id="GPUH_0000579901-mRNA-1">
    <property type="protein sequence ID" value="GPUH_0000579901-mRNA-1"/>
    <property type="gene ID" value="GPUH_0000579901"/>
</dbReference>
<evidence type="ECO:0000313" key="1">
    <source>
        <dbReference type="WBParaSite" id="GPUH_0000579901-mRNA-1"/>
    </source>
</evidence>
<sequence>LSSSGLAASKHALFSDLIITMQQFHGLMQFSRPAAMVHFFSQHRKYCLRISL</sequence>
<accession>A0A183DAQ0</accession>
<protein>
    <submittedName>
        <fullName evidence="1">Ovule protein</fullName>
    </submittedName>
</protein>
<dbReference type="AlphaFoldDB" id="A0A183DAQ0"/>
<name>A0A183DAQ0_9BILA</name>
<reference evidence="1" key="1">
    <citation type="submission" date="2016-06" db="UniProtKB">
        <authorList>
            <consortium name="WormBaseParasite"/>
        </authorList>
    </citation>
    <scope>IDENTIFICATION</scope>
</reference>
<proteinExistence type="predicted"/>
<organism evidence="1">
    <name type="scientific">Gongylonema pulchrum</name>
    <dbReference type="NCBI Taxonomy" id="637853"/>
    <lineage>
        <taxon>Eukaryota</taxon>
        <taxon>Metazoa</taxon>
        <taxon>Ecdysozoa</taxon>
        <taxon>Nematoda</taxon>
        <taxon>Chromadorea</taxon>
        <taxon>Rhabditida</taxon>
        <taxon>Spirurina</taxon>
        <taxon>Spiruromorpha</taxon>
        <taxon>Spiruroidea</taxon>
        <taxon>Gongylonematidae</taxon>
        <taxon>Gongylonema</taxon>
    </lineage>
</organism>